<organism evidence="1 2">
    <name type="scientific">Caerostris extrusa</name>
    <name type="common">Bark spider</name>
    <name type="synonym">Caerostris bankana</name>
    <dbReference type="NCBI Taxonomy" id="172846"/>
    <lineage>
        <taxon>Eukaryota</taxon>
        <taxon>Metazoa</taxon>
        <taxon>Ecdysozoa</taxon>
        <taxon>Arthropoda</taxon>
        <taxon>Chelicerata</taxon>
        <taxon>Arachnida</taxon>
        <taxon>Araneae</taxon>
        <taxon>Araneomorphae</taxon>
        <taxon>Entelegynae</taxon>
        <taxon>Araneoidea</taxon>
        <taxon>Araneidae</taxon>
        <taxon>Caerostris</taxon>
    </lineage>
</organism>
<evidence type="ECO:0000313" key="2">
    <source>
        <dbReference type="Proteomes" id="UP001054945"/>
    </source>
</evidence>
<dbReference type="Proteomes" id="UP001054945">
    <property type="component" value="Unassembled WGS sequence"/>
</dbReference>
<reference evidence="1 2" key="1">
    <citation type="submission" date="2021-06" db="EMBL/GenBank/DDBJ databases">
        <title>Caerostris extrusa draft genome.</title>
        <authorList>
            <person name="Kono N."/>
            <person name="Arakawa K."/>
        </authorList>
    </citation>
    <scope>NUCLEOTIDE SEQUENCE [LARGE SCALE GENOMIC DNA]</scope>
</reference>
<dbReference type="EMBL" id="BPLR01002013">
    <property type="protein sequence ID" value="GIX69002.1"/>
    <property type="molecule type" value="Genomic_DNA"/>
</dbReference>
<name>A0AAV4MA33_CAEEX</name>
<comment type="caution">
    <text evidence="1">The sequence shown here is derived from an EMBL/GenBank/DDBJ whole genome shotgun (WGS) entry which is preliminary data.</text>
</comment>
<sequence length="85" mass="9817">MISNTFINTIKNATLFFKETLPFLFLQKLLIVMERGVHQFWAYLLTRVITERSFTPQMVTPTLLGENQKLGGFTSSLLDFNGYSH</sequence>
<accession>A0AAV4MA33</accession>
<gene>
    <name evidence="1" type="ORF">CEXT_508921</name>
</gene>
<protein>
    <submittedName>
        <fullName evidence="1">Uncharacterized protein</fullName>
    </submittedName>
</protein>
<evidence type="ECO:0000313" key="1">
    <source>
        <dbReference type="EMBL" id="GIX69002.1"/>
    </source>
</evidence>
<proteinExistence type="predicted"/>
<dbReference type="AlphaFoldDB" id="A0AAV4MA33"/>
<keyword evidence="2" id="KW-1185">Reference proteome</keyword>